<dbReference type="Proteomes" id="UP001054252">
    <property type="component" value="Unassembled WGS sequence"/>
</dbReference>
<protein>
    <submittedName>
        <fullName evidence="1">Uncharacterized protein</fullName>
    </submittedName>
</protein>
<keyword evidence="2" id="KW-1185">Reference proteome</keyword>
<reference evidence="1 2" key="1">
    <citation type="journal article" date="2021" name="Commun. Biol.">
        <title>The genome of Shorea leprosula (Dipterocarpaceae) highlights the ecological relevance of drought in aseasonal tropical rainforests.</title>
        <authorList>
            <person name="Ng K.K.S."/>
            <person name="Kobayashi M.J."/>
            <person name="Fawcett J.A."/>
            <person name="Hatakeyama M."/>
            <person name="Paape T."/>
            <person name="Ng C.H."/>
            <person name="Ang C.C."/>
            <person name="Tnah L.H."/>
            <person name="Lee C.T."/>
            <person name="Nishiyama T."/>
            <person name="Sese J."/>
            <person name="O'Brien M.J."/>
            <person name="Copetti D."/>
            <person name="Mohd Noor M.I."/>
            <person name="Ong R.C."/>
            <person name="Putra M."/>
            <person name="Sireger I.Z."/>
            <person name="Indrioko S."/>
            <person name="Kosugi Y."/>
            <person name="Izuno A."/>
            <person name="Isagi Y."/>
            <person name="Lee S.L."/>
            <person name="Shimizu K.K."/>
        </authorList>
    </citation>
    <scope>NUCLEOTIDE SEQUENCE [LARGE SCALE GENOMIC DNA]</scope>
    <source>
        <strain evidence="1">214</strain>
    </source>
</reference>
<accession>A0AAV5LLM4</accession>
<evidence type="ECO:0000313" key="2">
    <source>
        <dbReference type="Proteomes" id="UP001054252"/>
    </source>
</evidence>
<comment type="caution">
    <text evidence="1">The sequence shown here is derived from an EMBL/GenBank/DDBJ whole genome shotgun (WGS) entry which is preliminary data.</text>
</comment>
<dbReference type="AlphaFoldDB" id="A0AAV5LLM4"/>
<proteinExistence type="predicted"/>
<dbReference type="EMBL" id="BPVZ01000127">
    <property type="protein sequence ID" value="GKV38326.1"/>
    <property type="molecule type" value="Genomic_DNA"/>
</dbReference>
<name>A0AAV5LLM4_9ROSI</name>
<evidence type="ECO:0000313" key="1">
    <source>
        <dbReference type="EMBL" id="GKV38326.1"/>
    </source>
</evidence>
<gene>
    <name evidence="1" type="ORF">SLEP1_g46248</name>
</gene>
<sequence>MTKMEKMFESFVLNGYGSAKECCSKMLIVGPIAGVEVPLLFWGNDEILLESSDGGILVYDRKTRKRKKILLGCEKKLLWL</sequence>
<organism evidence="1 2">
    <name type="scientific">Rubroshorea leprosula</name>
    <dbReference type="NCBI Taxonomy" id="152421"/>
    <lineage>
        <taxon>Eukaryota</taxon>
        <taxon>Viridiplantae</taxon>
        <taxon>Streptophyta</taxon>
        <taxon>Embryophyta</taxon>
        <taxon>Tracheophyta</taxon>
        <taxon>Spermatophyta</taxon>
        <taxon>Magnoliopsida</taxon>
        <taxon>eudicotyledons</taxon>
        <taxon>Gunneridae</taxon>
        <taxon>Pentapetalae</taxon>
        <taxon>rosids</taxon>
        <taxon>malvids</taxon>
        <taxon>Malvales</taxon>
        <taxon>Dipterocarpaceae</taxon>
        <taxon>Rubroshorea</taxon>
    </lineage>
</organism>